<name>A0A161Y912_9BACI</name>
<sequence>MKKIVALTIFIFISITCLYISSDRSSHTINAVHEISTIDHLAENFAPIDGPDIGKDSWFDIASYIFIALSTTYFCYCFVQSVKRRFLLNPVFYESNYVVSPA</sequence>
<keyword evidence="3" id="KW-1185">Reference proteome</keyword>
<gene>
    <name evidence="2" type="ORF">AZI98_08685</name>
</gene>
<comment type="caution">
    <text evidence="2">The sequence shown here is derived from an EMBL/GenBank/DDBJ whole genome shotgun (WGS) entry which is preliminary data.</text>
</comment>
<evidence type="ECO:0000256" key="1">
    <source>
        <dbReference type="SAM" id="Phobius"/>
    </source>
</evidence>
<accession>A0A161Y912</accession>
<dbReference type="RefSeq" id="WP_063387892.1">
    <property type="nucleotide sequence ID" value="NZ_LWBR01000023.1"/>
</dbReference>
<dbReference type="OrthoDB" id="2720729at2"/>
<keyword evidence="1" id="KW-1133">Transmembrane helix</keyword>
<reference evidence="2 3" key="1">
    <citation type="submission" date="2016-04" db="EMBL/GenBank/DDBJ databases">
        <title>Draft genome sequence of Aeribacillus pallidus 8m3 from petroleum reservoir.</title>
        <authorList>
            <person name="Poltaraus A.B."/>
            <person name="Nazina T.N."/>
            <person name="Tourova T.P."/>
            <person name="Malakho S.M."/>
            <person name="Korshunova A.V."/>
            <person name="Sokolova D.S."/>
        </authorList>
    </citation>
    <scope>NUCLEOTIDE SEQUENCE [LARGE SCALE GENOMIC DNA]</scope>
    <source>
        <strain evidence="2 3">8m3</strain>
    </source>
</reference>
<feature type="transmembrane region" description="Helical" evidence="1">
    <location>
        <begin position="61"/>
        <end position="79"/>
    </location>
</feature>
<keyword evidence="1" id="KW-0812">Transmembrane</keyword>
<feature type="transmembrane region" description="Helical" evidence="1">
    <location>
        <begin position="5"/>
        <end position="22"/>
    </location>
</feature>
<evidence type="ECO:0000313" key="3">
    <source>
        <dbReference type="Proteomes" id="UP000076476"/>
    </source>
</evidence>
<keyword evidence="1" id="KW-0472">Membrane</keyword>
<dbReference type="AlphaFoldDB" id="A0A161Y912"/>
<evidence type="ECO:0000313" key="2">
    <source>
        <dbReference type="EMBL" id="KZN96421.1"/>
    </source>
</evidence>
<dbReference type="GeneID" id="301124791"/>
<dbReference type="EMBL" id="LWBR01000023">
    <property type="protein sequence ID" value="KZN96421.1"/>
    <property type="molecule type" value="Genomic_DNA"/>
</dbReference>
<organism evidence="2 3">
    <name type="scientific">Aeribacillus pallidus</name>
    <dbReference type="NCBI Taxonomy" id="33936"/>
    <lineage>
        <taxon>Bacteria</taxon>
        <taxon>Bacillati</taxon>
        <taxon>Bacillota</taxon>
        <taxon>Bacilli</taxon>
        <taxon>Bacillales</taxon>
        <taxon>Bacillaceae</taxon>
        <taxon>Aeribacillus</taxon>
    </lineage>
</organism>
<dbReference type="Proteomes" id="UP000076476">
    <property type="component" value="Unassembled WGS sequence"/>
</dbReference>
<proteinExistence type="predicted"/>
<protein>
    <submittedName>
        <fullName evidence="2">Uncharacterized protein</fullName>
    </submittedName>
</protein>